<reference evidence="3" key="2">
    <citation type="journal article" date="2014" name="Nat. Commun.">
        <title>The cavefish genome reveals candidate genes for eye loss.</title>
        <authorList>
            <person name="McGaugh S.E."/>
            <person name="Gross J.B."/>
            <person name="Aken B."/>
            <person name="Blin M."/>
            <person name="Borowsky R."/>
            <person name="Chalopin D."/>
            <person name="Hinaux H."/>
            <person name="Jeffery W.R."/>
            <person name="Keene A."/>
            <person name="Ma L."/>
            <person name="Minx P."/>
            <person name="Murphy D."/>
            <person name="O'Quin K.E."/>
            <person name="Retaux S."/>
            <person name="Rohner N."/>
            <person name="Searle S.M."/>
            <person name="Stahl B.A."/>
            <person name="Tabin C."/>
            <person name="Volff J.N."/>
            <person name="Yoshizawa M."/>
            <person name="Warren W.C."/>
        </authorList>
    </citation>
    <scope>NUCLEOTIDE SEQUENCE [LARGE SCALE GENOMIC DNA]</scope>
    <source>
        <strain evidence="3">female</strain>
    </source>
</reference>
<name>A0A3B1JVV8_ASTMX</name>
<dbReference type="GO" id="GO:0008757">
    <property type="term" value="F:S-adenosylmethionine-dependent methyltransferase activity"/>
    <property type="evidence" value="ECO:0007669"/>
    <property type="project" value="InterPro"/>
</dbReference>
<dbReference type="Proteomes" id="UP000018467">
    <property type="component" value="Unassembled WGS sequence"/>
</dbReference>
<protein>
    <submittedName>
        <fullName evidence="2">Zgc:162396</fullName>
    </submittedName>
</protein>
<dbReference type="Ensembl" id="ENSAMXT00000056824.1">
    <property type="protein sequence ID" value="ENSAMXP00000045980.1"/>
    <property type="gene ID" value="ENSAMXG00000030552.1"/>
</dbReference>
<dbReference type="PANTHER" id="PTHR44942">
    <property type="entry name" value="METHYLTRANSF_11 DOMAIN-CONTAINING PROTEIN"/>
    <property type="match status" value="1"/>
</dbReference>
<organism evidence="2 3">
    <name type="scientific">Astyanax mexicanus</name>
    <name type="common">Blind cave fish</name>
    <name type="synonym">Astyanax fasciatus mexicanus</name>
    <dbReference type="NCBI Taxonomy" id="7994"/>
    <lineage>
        <taxon>Eukaryota</taxon>
        <taxon>Metazoa</taxon>
        <taxon>Chordata</taxon>
        <taxon>Craniata</taxon>
        <taxon>Vertebrata</taxon>
        <taxon>Euteleostomi</taxon>
        <taxon>Actinopterygii</taxon>
        <taxon>Neopterygii</taxon>
        <taxon>Teleostei</taxon>
        <taxon>Ostariophysi</taxon>
        <taxon>Characiformes</taxon>
        <taxon>Characoidei</taxon>
        <taxon>Acestrorhamphidae</taxon>
        <taxon>Acestrorhamphinae</taxon>
        <taxon>Astyanax</taxon>
    </lineage>
</organism>
<dbReference type="InterPro" id="IPR051052">
    <property type="entry name" value="Diverse_substrate_MTase"/>
</dbReference>
<sequence length="280" mass="31597">MSFRMFEEKDHAALYQQYRMTPPKEIKELILQYLDKKKGPPRELAVDLGCGTGQNTRLLSPHFQKVVGIDVSESQVEVAKTVPGFTNLSYRAGPAEELPFPDASVDLLTAASAAHWFDAEPFLKEATRVLKPRGCMALFGYLDTYDLHYGSCGDRLNTIYEEMKKSMLPYSSGRVSVSNSKLQELYEAISFPDKDRIEVIPVKEEVTVNNIVGLLKTHSTFQAYHRADPQGAANLIESTMARFLKEMGVTSTETKLEIRLEYFCVLTSPYQWMGQDTSNQ</sequence>
<dbReference type="Gene3D" id="3.40.50.150">
    <property type="entry name" value="Vaccinia Virus protein VP39"/>
    <property type="match status" value="1"/>
</dbReference>
<dbReference type="InParanoid" id="A0A3B1JVV8"/>
<feature type="domain" description="Methyltransferase type 11" evidence="1">
    <location>
        <begin position="46"/>
        <end position="137"/>
    </location>
</feature>
<reference evidence="2" key="4">
    <citation type="submission" date="2025-09" db="UniProtKB">
        <authorList>
            <consortium name="Ensembl"/>
        </authorList>
    </citation>
    <scope>IDENTIFICATION</scope>
</reference>
<evidence type="ECO:0000313" key="3">
    <source>
        <dbReference type="Proteomes" id="UP000018467"/>
    </source>
</evidence>
<keyword evidence="3" id="KW-1185">Reference proteome</keyword>
<evidence type="ECO:0000259" key="1">
    <source>
        <dbReference type="Pfam" id="PF08241"/>
    </source>
</evidence>
<proteinExistence type="predicted"/>
<dbReference type="FunCoup" id="A0A3B1JVV8">
    <property type="interactions" value="4"/>
</dbReference>
<dbReference type="Bgee" id="ENSAMXG00000030552">
    <property type="expression patterns" value="Expressed in head kidney and 14 other cell types or tissues"/>
</dbReference>
<dbReference type="CDD" id="cd02440">
    <property type="entry name" value="AdoMet_MTases"/>
    <property type="match status" value="1"/>
</dbReference>
<dbReference type="STRING" id="7994.ENSAMXP00000045980"/>
<dbReference type="Pfam" id="PF08241">
    <property type="entry name" value="Methyltransf_11"/>
    <property type="match status" value="1"/>
</dbReference>
<reference evidence="3" key="1">
    <citation type="submission" date="2013-03" db="EMBL/GenBank/DDBJ databases">
        <authorList>
            <person name="Jeffery W."/>
            <person name="Warren W."/>
            <person name="Wilson R.K."/>
        </authorList>
    </citation>
    <scope>NUCLEOTIDE SEQUENCE</scope>
    <source>
        <strain evidence="3">female</strain>
    </source>
</reference>
<dbReference type="FunFam" id="3.40.50.150:FF:000370">
    <property type="entry name" value="Si:ch211-93g23.2"/>
    <property type="match status" value="1"/>
</dbReference>
<dbReference type="SUPFAM" id="SSF53335">
    <property type="entry name" value="S-adenosyl-L-methionine-dependent methyltransferases"/>
    <property type="match status" value="1"/>
</dbReference>
<dbReference type="InterPro" id="IPR013216">
    <property type="entry name" value="Methyltransf_11"/>
</dbReference>
<dbReference type="InterPro" id="IPR029063">
    <property type="entry name" value="SAM-dependent_MTases_sf"/>
</dbReference>
<reference evidence="2" key="3">
    <citation type="submission" date="2025-08" db="UniProtKB">
        <authorList>
            <consortium name="Ensembl"/>
        </authorList>
    </citation>
    <scope>IDENTIFICATION</scope>
</reference>
<dbReference type="AlphaFoldDB" id="A0A3B1JVV8"/>
<evidence type="ECO:0000313" key="2">
    <source>
        <dbReference type="Ensembl" id="ENSAMXP00000045980.1"/>
    </source>
</evidence>
<dbReference type="GeneTree" id="ENSGT00940000163794"/>
<accession>A0A3B1JVV8</accession>
<dbReference type="PANTHER" id="PTHR44942:SF6">
    <property type="entry name" value="NOVEL PROTEIN"/>
    <property type="match status" value="1"/>
</dbReference>